<organism evidence="2 3">
    <name type="scientific">Undibacterium parvum</name>
    <dbReference type="NCBI Taxonomy" id="401471"/>
    <lineage>
        <taxon>Bacteria</taxon>
        <taxon>Pseudomonadati</taxon>
        <taxon>Pseudomonadota</taxon>
        <taxon>Betaproteobacteria</taxon>
        <taxon>Burkholderiales</taxon>
        <taxon>Oxalobacteraceae</taxon>
        <taxon>Undibacterium</taxon>
    </lineage>
</organism>
<dbReference type="Pfam" id="PF07394">
    <property type="entry name" value="DUF1501"/>
    <property type="match status" value="1"/>
</dbReference>
<sequence>MNRRELLKAAAALSASTLSSRLLAAPATQNKLLMVFLRGAYDASNLLIPTSSNFYYEARPNIAIAKPSESLDSALLLDADWGLHPALRTSIYPMFQKGEAAFIPFAGTDDVSRSHFETQDSIELGQPLNTTRNLHSGFLNRLAAQLNGAAAMSFTDQLPLIMQGSQQIANAGLRVKGKNSMDARQSAIISAMYGQTGLAQQVSEGFAVRDEVMRSQQQAEQNEMMQADRNALSTKGFELEARRVAKLMRDKYALGFIDVGGWDTHVNQGGASGALANKFEELGRGLAAYQQEMGTSWRNTTVVVISEFGRTFRENGKRGTDHGHGSVYWVLGGGIKGGRIVGEQVRLEPGKLFQNRDYPVLNEYRAVLGGLFSGIFGLNEKQLQEIFVGVKARDFGLI</sequence>
<reference evidence="2 3" key="1">
    <citation type="journal article" date="2011" name="Int. J. Syst. Evol. Microbiol.">
        <title>Description of Undibacterium oligocarboniphilum sp. nov., isolated from purified water, and Undibacterium pigrum strain CCUG 49012 as the type strain of Undibacterium parvum sp. nov., and emended descriptions of the genus Undibacterium and the species Undibacterium pigrum.</title>
        <authorList>
            <person name="Eder W."/>
            <person name="Wanner G."/>
            <person name="Ludwig W."/>
            <person name="Busse H.J."/>
            <person name="Ziemke-Kageler F."/>
            <person name="Lang E."/>
        </authorList>
    </citation>
    <scope>NUCLEOTIDE SEQUENCE [LARGE SCALE GENOMIC DNA]</scope>
    <source>
        <strain evidence="2 3">DSM 23061</strain>
    </source>
</reference>
<dbReference type="KEGG" id="upv:EJN92_09915"/>
<feature type="chain" id="PRO_5018782217" evidence="1">
    <location>
        <begin position="25"/>
        <end position="398"/>
    </location>
</feature>
<dbReference type="InterPro" id="IPR010869">
    <property type="entry name" value="DUF1501"/>
</dbReference>
<evidence type="ECO:0000313" key="2">
    <source>
        <dbReference type="EMBL" id="AZP12287.1"/>
    </source>
</evidence>
<dbReference type="AlphaFoldDB" id="A0A3Q9BQM1"/>
<dbReference type="Proteomes" id="UP000275663">
    <property type="component" value="Chromosome"/>
</dbReference>
<dbReference type="PANTHER" id="PTHR43737:SF1">
    <property type="entry name" value="DUF1501 DOMAIN-CONTAINING PROTEIN"/>
    <property type="match status" value="1"/>
</dbReference>
<keyword evidence="3" id="KW-1185">Reference proteome</keyword>
<protein>
    <submittedName>
        <fullName evidence="2">DUF1501 domain-containing protein</fullName>
    </submittedName>
</protein>
<proteinExistence type="predicted"/>
<name>A0A3Q9BQM1_9BURK</name>
<dbReference type="RefSeq" id="WP_126127669.1">
    <property type="nucleotide sequence ID" value="NZ_CP034464.1"/>
</dbReference>
<gene>
    <name evidence="2" type="ORF">EJN92_09915</name>
</gene>
<accession>A0A3Q9BQM1</accession>
<dbReference type="PANTHER" id="PTHR43737">
    <property type="entry name" value="BLL7424 PROTEIN"/>
    <property type="match status" value="1"/>
</dbReference>
<evidence type="ECO:0000313" key="3">
    <source>
        <dbReference type="Proteomes" id="UP000275663"/>
    </source>
</evidence>
<keyword evidence="1" id="KW-0732">Signal</keyword>
<evidence type="ECO:0000256" key="1">
    <source>
        <dbReference type="SAM" id="SignalP"/>
    </source>
</evidence>
<dbReference type="EMBL" id="CP034464">
    <property type="protein sequence ID" value="AZP12287.1"/>
    <property type="molecule type" value="Genomic_DNA"/>
</dbReference>
<feature type="signal peptide" evidence="1">
    <location>
        <begin position="1"/>
        <end position="24"/>
    </location>
</feature>
<dbReference type="OrthoDB" id="9779968at2"/>